<dbReference type="Pfam" id="PF07045">
    <property type="entry name" value="DUF1330"/>
    <property type="match status" value="1"/>
</dbReference>
<dbReference type="KEGG" id="ssm:Spirs_2826"/>
<dbReference type="Pfam" id="PF00583">
    <property type="entry name" value="Acetyltransf_1"/>
    <property type="match status" value="1"/>
</dbReference>
<dbReference type="SUPFAM" id="SSF54909">
    <property type="entry name" value="Dimeric alpha+beta barrel"/>
    <property type="match status" value="1"/>
</dbReference>
<dbReference type="CDD" id="cd04301">
    <property type="entry name" value="NAT_SF"/>
    <property type="match status" value="1"/>
</dbReference>
<dbReference type="InterPro" id="IPR010753">
    <property type="entry name" value="DUF1330"/>
</dbReference>
<dbReference type="eggNOG" id="COG5470">
    <property type="taxonomic scope" value="Bacteria"/>
</dbReference>
<dbReference type="Proteomes" id="UP000002318">
    <property type="component" value="Chromosome"/>
</dbReference>
<gene>
    <name evidence="2" type="ordered locus">Spirs_2826</name>
</gene>
<feature type="domain" description="N-acetyltransferase" evidence="1">
    <location>
        <begin position="101"/>
        <end position="247"/>
    </location>
</feature>
<dbReference type="InterPro" id="IPR000182">
    <property type="entry name" value="GNAT_dom"/>
</dbReference>
<evidence type="ECO:0000259" key="1">
    <source>
        <dbReference type="PROSITE" id="PS51186"/>
    </source>
</evidence>
<dbReference type="HOGENOM" id="CLU_1123956_0_0_12"/>
<dbReference type="PANTHER" id="PTHR41521">
    <property type="match status" value="1"/>
</dbReference>
<dbReference type="Gene3D" id="3.30.70.100">
    <property type="match status" value="1"/>
</dbReference>
<dbReference type="InterPro" id="IPR016181">
    <property type="entry name" value="Acyl_CoA_acyltransferase"/>
</dbReference>
<name>E1R244_SEDSS</name>
<protein>
    <submittedName>
        <fullName evidence="2">GCN5-related N-acetyltransferase</fullName>
    </submittedName>
</protein>
<evidence type="ECO:0000313" key="3">
    <source>
        <dbReference type="Proteomes" id="UP000002318"/>
    </source>
</evidence>
<dbReference type="EMBL" id="CP002116">
    <property type="protein sequence ID" value="ADK81929.1"/>
    <property type="molecule type" value="Genomic_DNA"/>
</dbReference>
<proteinExistence type="predicted"/>
<dbReference type="GO" id="GO:0016747">
    <property type="term" value="F:acyltransferase activity, transferring groups other than amino-acyl groups"/>
    <property type="evidence" value="ECO:0007669"/>
    <property type="project" value="InterPro"/>
</dbReference>
<dbReference type="STRING" id="573413.Spirs_2826"/>
<dbReference type="OrthoDB" id="371323at2"/>
<dbReference type="PANTHER" id="PTHR41521:SF4">
    <property type="entry name" value="BLR0684 PROTEIN"/>
    <property type="match status" value="1"/>
</dbReference>
<evidence type="ECO:0000313" key="2">
    <source>
        <dbReference type="EMBL" id="ADK81929.1"/>
    </source>
</evidence>
<dbReference type="SUPFAM" id="SSF55729">
    <property type="entry name" value="Acyl-CoA N-acyltransferases (Nat)"/>
    <property type="match status" value="1"/>
</dbReference>
<accession>E1R244</accession>
<dbReference type="AlphaFoldDB" id="E1R244"/>
<dbReference type="PROSITE" id="PS51186">
    <property type="entry name" value="GNAT"/>
    <property type="match status" value="1"/>
</dbReference>
<sequence length="247" mass="28826">MAVYFIANIKIVDPLIYQKYLDACDAVFSKYKGTYIAVDNTPRILEGSYKYSKTVIIKFENEIEFNDWYNSSEYQEIRQFRLSGAECDTILVKDIAEGYSIKRTNINDADYLTLINELNHELWSMYPNIQNEYDKLNVLSDGALVVVLYYDRNPIGCGCLKRYEEKVFEIKRVYINKNYRGKGLSRRILKELEECAVEKGVDTLILETGIKQQVAQKLYESIGYKRIENYGEYKGNSNSICMKKEIK</sequence>
<dbReference type="eggNOG" id="COG0456">
    <property type="taxonomic scope" value="Bacteria"/>
</dbReference>
<dbReference type="InterPro" id="IPR011008">
    <property type="entry name" value="Dimeric_a/b-barrel"/>
</dbReference>
<keyword evidence="3" id="KW-1185">Reference proteome</keyword>
<organism evidence="2 3">
    <name type="scientific">Sediminispirochaeta smaragdinae (strain DSM 11293 / JCM 15392 / SEBR 4228)</name>
    <name type="common">Spirochaeta smaragdinae</name>
    <dbReference type="NCBI Taxonomy" id="573413"/>
    <lineage>
        <taxon>Bacteria</taxon>
        <taxon>Pseudomonadati</taxon>
        <taxon>Spirochaetota</taxon>
        <taxon>Spirochaetia</taxon>
        <taxon>Spirochaetales</taxon>
        <taxon>Spirochaetaceae</taxon>
        <taxon>Sediminispirochaeta</taxon>
    </lineage>
</organism>
<reference evidence="2 3" key="1">
    <citation type="journal article" date="2010" name="Stand. Genomic Sci.">
        <title>Complete genome sequence of Spirochaeta smaragdinae type strain (SEBR 4228).</title>
        <authorList>
            <person name="Mavromatis K."/>
            <person name="Yasawong M."/>
            <person name="Chertkov O."/>
            <person name="Lapidus A."/>
            <person name="Lucas S."/>
            <person name="Nolan M."/>
            <person name="Del Rio T.G."/>
            <person name="Tice H."/>
            <person name="Cheng J.F."/>
            <person name="Pitluck S."/>
            <person name="Liolios K."/>
            <person name="Ivanova N."/>
            <person name="Tapia R."/>
            <person name="Han C."/>
            <person name="Bruce D."/>
            <person name="Goodwin L."/>
            <person name="Pati A."/>
            <person name="Chen A."/>
            <person name="Palaniappan K."/>
            <person name="Land M."/>
            <person name="Hauser L."/>
            <person name="Chang Y.J."/>
            <person name="Jeffries C.D."/>
            <person name="Detter J.C."/>
            <person name="Rohde M."/>
            <person name="Brambilla E."/>
            <person name="Spring S."/>
            <person name="Goker M."/>
            <person name="Sikorski J."/>
            <person name="Woyke T."/>
            <person name="Bristow J."/>
            <person name="Eisen J.A."/>
            <person name="Markowitz V."/>
            <person name="Hugenholtz P."/>
            <person name="Klenk H.P."/>
            <person name="Kyrpides N.C."/>
        </authorList>
    </citation>
    <scope>NUCLEOTIDE SEQUENCE [LARGE SCALE GENOMIC DNA]</scope>
    <source>
        <strain evidence="3">DSM 11293 / JCM 15392 / SEBR 4228</strain>
    </source>
</reference>
<dbReference type="RefSeq" id="WP_013255388.1">
    <property type="nucleotide sequence ID" value="NC_014364.1"/>
</dbReference>
<dbReference type="Gene3D" id="3.40.630.30">
    <property type="match status" value="1"/>
</dbReference>